<dbReference type="Proteomes" id="UP000019484">
    <property type="component" value="Unassembled WGS sequence"/>
</dbReference>
<dbReference type="PANTHER" id="PTHR43275:SF1">
    <property type="entry name" value="D-MALATE DEHYDROGENASE [DECARBOXYLATING]"/>
    <property type="match status" value="1"/>
</dbReference>
<feature type="domain" description="Isopropylmalate dehydrogenase-like" evidence="11">
    <location>
        <begin position="21"/>
        <end position="374"/>
    </location>
</feature>
<dbReference type="InterPro" id="IPR011829">
    <property type="entry name" value="TTC_DH"/>
</dbReference>
<dbReference type="Pfam" id="PF00180">
    <property type="entry name" value="Iso_dh"/>
    <property type="match status" value="1"/>
</dbReference>
<evidence type="ECO:0000313" key="12">
    <source>
        <dbReference type="EMBL" id="EXJ81501.1"/>
    </source>
</evidence>
<dbReference type="HOGENOM" id="CLU_031953_0_1_1"/>
<comment type="caution">
    <text evidence="12">The sequence shown here is derived from an EMBL/GenBank/DDBJ whole genome shotgun (WGS) entry which is preliminary data.</text>
</comment>
<dbReference type="Gene3D" id="3.40.718.10">
    <property type="entry name" value="Isopropylmalate Dehydrogenase"/>
    <property type="match status" value="1"/>
</dbReference>
<protein>
    <recommendedName>
        <fullName evidence="4">D-malate dehydrogenase (decarboxylating)</fullName>
        <ecNumber evidence="4">1.1.1.83</ecNumber>
    </recommendedName>
</protein>
<keyword evidence="13" id="KW-1185">Reference proteome</keyword>
<evidence type="ECO:0000256" key="3">
    <source>
        <dbReference type="ARBA" id="ARBA00007769"/>
    </source>
</evidence>
<dbReference type="InterPro" id="IPR019818">
    <property type="entry name" value="IsoCit/isopropylmalate_DH_CS"/>
</dbReference>
<dbReference type="RefSeq" id="XP_007726622.1">
    <property type="nucleotide sequence ID" value="XM_007728432.1"/>
</dbReference>
<evidence type="ECO:0000313" key="13">
    <source>
        <dbReference type="Proteomes" id="UP000019484"/>
    </source>
</evidence>
<sequence length="393" mass="42990">MGSIPISQQPLAPPPSKTSYKIASIPADGIGPEVISAGIQVLETLAETYGTFSFDVTHFDWSSDRYLQTGKYIPDDGLEELQRFDAILFGAVGDQRVPDHISLWGLRLAICQGFQQFANVRPTRILKGVTSPLAACQPTSTDDNDTNRRKLDWVIVRENSEGEYAGQGGRSHIGQPWETATEVAIFTRYGVERIMRFAFEVARSRPRRKLTMVTKSNAQRNGMVLWDDVHKLVAKDYPDVESDKMLVDAMTCRMALQPESLDTVVATNLHADILTDLAAALAGSIGIAPTSNLDPTRQRPSMFEPIHGSAWDIAGKGVANPVGTFWTVAEMIKWLGEDEAAELLMLAVENALDQGVKTRDLGGSAGTTEVTAKVCDEIRRIGRDRGLGATSKK</sequence>
<comment type="cofactor">
    <cofactor evidence="2">
        <name>Mg(2+)</name>
        <dbReference type="ChEBI" id="CHEBI:18420"/>
    </cofactor>
</comment>
<dbReference type="GeneID" id="19162421"/>
<comment type="similarity">
    <text evidence="3">Belongs to the isocitrate and isopropylmalate dehydrogenases family.</text>
</comment>
<dbReference type="GO" id="GO:0051287">
    <property type="term" value="F:NAD binding"/>
    <property type="evidence" value="ECO:0007669"/>
    <property type="project" value="InterPro"/>
</dbReference>
<evidence type="ECO:0000256" key="2">
    <source>
        <dbReference type="ARBA" id="ARBA00001946"/>
    </source>
</evidence>
<dbReference type="GO" id="GO:0046553">
    <property type="term" value="F:D-malate dehydrogenase (decarboxylating) (NAD+) activity"/>
    <property type="evidence" value="ECO:0007669"/>
    <property type="project" value="UniProtKB-EC"/>
</dbReference>
<accession>W9XX00</accession>
<organism evidence="12 13">
    <name type="scientific">Capronia coronata CBS 617.96</name>
    <dbReference type="NCBI Taxonomy" id="1182541"/>
    <lineage>
        <taxon>Eukaryota</taxon>
        <taxon>Fungi</taxon>
        <taxon>Dikarya</taxon>
        <taxon>Ascomycota</taxon>
        <taxon>Pezizomycotina</taxon>
        <taxon>Eurotiomycetes</taxon>
        <taxon>Chaetothyriomycetidae</taxon>
        <taxon>Chaetothyriales</taxon>
        <taxon>Herpotrichiellaceae</taxon>
        <taxon>Capronia</taxon>
    </lineage>
</organism>
<dbReference type="InterPro" id="IPR050501">
    <property type="entry name" value="ICDH/IPMDH"/>
</dbReference>
<evidence type="ECO:0000256" key="10">
    <source>
        <dbReference type="ARBA" id="ARBA00049301"/>
    </source>
</evidence>
<dbReference type="GO" id="GO:0000287">
    <property type="term" value="F:magnesium ion binding"/>
    <property type="evidence" value="ECO:0007669"/>
    <property type="project" value="InterPro"/>
</dbReference>
<evidence type="ECO:0000256" key="9">
    <source>
        <dbReference type="ARBA" id="ARBA00023211"/>
    </source>
</evidence>
<evidence type="ECO:0000256" key="8">
    <source>
        <dbReference type="ARBA" id="ARBA00023027"/>
    </source>
</evidence>
<dbReference type="PROSITE" id="PS00470">
    <property type="entry name" value="IDH_IMDH"/>
    <property type="match status" value="1"/>
</dbReference>
<name>W9XX00_9EURO</name>
<dbReference type="EC" id="1.1.1.83" evidence="4"/>
<evidence type="ECO:0000259" key="11">
    <source>
        <dbReference type="SMART" id="SM01329"/>
    </source>
</evidence>
<comment type="catalytic activity">
    <reaction evidence="10">
        <text>(R)-malate + NAD(+) = pyruvate + CO2 + NADH</text>
        <dbReference type="Rhea" id="RHEA:18365"/>
        <dbReference type="ChEBI" id="CHEBI:15361"/>
        <dbReference type="ChEBI" id="CHEBI:15588"/>
        <dbReference type="ChEBI" id="CHEBI:16526"/>
        <dbReference type="ChEBI" id="CHEBI:57540"/>
        <dbReference type="ChEBI" id="CHEBI:57945"/>
        <dbReference type="EC" id="1.1.1.83"/>
    </reaction>
</comment>
<keyword evidence="9" id="KW-0464">Manganese</keyword>
<keyword evidence="7" id="KW-0560">Oxidoreductase</keyword>
<keyword evidence="8" id="KW-0520">NAD</keyword>
<evidence type="ECO:0000256" key="7">
    <source>
        <dbReference type="ARBA" id="ARBA00023002"/>
    </source>
</evidence>
<reference evidence="12 13" key="1">
    <citation type="submission" date="2013-03" db="EMBL/GenBank/DDBJ databases">
        <title>The Genome Sequence of Capronia coronata CBS 617.96.</title>
        <authorList>
            <consortium name="The Broad Institute Genomics Platform"/>
            <person name="Cuomo C."/>
            <person name="de Hoog S."/>
            <person name="Gorbushina A."/>
            <person name="Walker B."/>
            <person name="Young S.K."/>
            <person name="Zeng Q."/>
            <person name="Gargeya S."/>
            <person name="Fitzgerald M."/>
            <person name="Haas B."/>
            <person name="Abouelleil A."/>
            <person name="Allen A.W."/>
            <person name="Alvarado L."/>
            <person name="Arachchi H.M."/>
            <person name="Berlin A.M."/>
            <person name="Chapman S.B."/>
            <person name="Gainer-Dewar J."/>
            <person name="Goldberg J."/>
            <person name="Griggs A."/>
            <person name="Gujja S."/>
            <person name="Hansen M."/>
            <person name="Howarth C."/>
            <person name="Imamovic A."/>
            <person name="Ireland A."/>
            <person name="Larimer J."/>
            <person name="McCowan C."/>
            <person name="Murphy C."/>
            <person name="Pearson M."/>
            <person name="Poon T.W."/>
            <person name="Priest M."/>
            <person name="Roberts A."/>
            <person name="Saif S."/>
            <person name="Shea T."/>
            <person name="Sisk P."/>
            <person name="Sykes S."/>
            <person name="Wortman J."/>
            <person name="Nusbaum C."/>
            <person name="Birren B."/>
        </authorList>
    </citation>
    <scope>NUCLEOTIDE SEQUENCE [LARGE SCALE GENOMIC DNA]</scope>
    <source>
        <strain evidence="12 13">CBS 617.96</strain>
    </source>
</reference>
<dbReference type="SUPFAM" id="SSF53659">
    <property type="entry name" value="Isocitrate/Isopropylmalate dehydrogenase-like"/>
    <property type="match status" value="1"/>
</dbReference>
<keyword evidence="5" id="KW-0479">Metal-binding</keyword>
<dbReference type="InterPro" id="IPR024084">
    <property type="entry name" value="IsoPropMal-DH-like_dom"/>
</dbReference>
<proteinExistence type="inferred from homology"/>
<dbReference type="PANTHER" id="PTHR43275">
    <property type="entry name" value="D-MALATE DEHYDROGENASE [DECARBOXYLATING]"/>
    <property type="match status" value="1"/>
</dbReference>
<evidence type="ECO:0000256" key="1">
    <source>
        <dbReference type="ARBA" id="ARBA00001936"/>
    </source>
</evidence>
<keyword evidence="6" id="KW-0460">Magnesium</keyword>
<gene>
    <name evidence="12" type="ORF">A1O1_07565</name>
</gene>
<dbReference type="AlphaFoldDB" id="W9XX00"/>
<comment type="cofactor">
    <cofactor evidence="1">
        <name>Mn(2+)</name>
        <dbReference type="ChEBI" id="CHEBI:29035"/>
    </cofactor>
</comment>
<dbReference type="OrthoDB" id="10261637at2759"/>
<dbReference type="NCBIfam" id="TIGR02089">
    <property type="entry name" value="TTC"/>
    <property type="match status" value="1"/>
</dbReference>
<dbReference type="eggNOG" id="KOG0785">
    <property type="taxonomic scope" value="Eukaryota"/>
</dbReference>
<dbReference type="SMART" id="SM01329">
    <property type="entry name" value="Iso_dh"/>
    <property type="match status" value="1"/>
</dbReference>
<evidence type="ECO:0000256" key="6">
    <source>
        <dbReference type="ARBA" id="ARBA00022842"/>
    </source>
</evidence>
<evidence type="ECO:0000256" key="4">
    <source>
        <dbReference type="ARBA" id="ARBA00013126"/>
    </source>
</evidence>
<dbReference type="STRING" id="1182541.W9XX00"/>
<dbReference type="EMBL" id="AMWN01000007">
    <property type="protein sequence ID" value="EXJ81501.1"/>
    <property type="molecule type" value="Genomic_DNA"/>
</dbReference>
<evidence type="ECO:0000256" key="5">
    <source>
        <dbReference type="ARBA" id="ARBA00022723"/>
    </source>
</evidence>